<evidence type="ECO:0000313" key="1">
    <source>
        <dbReference type="EMBL" id="QQP93985.1"/>
    </source>
</evidence>
<name>A0ABX7BHY7_9PROT</name>
<keyword evidence="1" id="KW-0614">Plasmid</keyword>
<dbReference type="EMBL" id="CP067424">
    <property type="protein sequence ID" value="QQP93985.1"/>
    <property type="molecule type" value="Genomic_DNA"/>
</dbReference>
<dbReference type="RefSeq" id="WP_201083837.1">
    <property type="nucleotide sequence ID" value="NZ_CP067424.1"/>
</dbReference>
<accession>A0ABX7BHY7</accession>
<organism evidence="1 2">
    <name type="scientific">Skermanella cutis</name>
    <dbReference type="NCBI Taxonomy" id="2775420"/>
    <lineage>
        <taxon>Bacteria</taxon>
        <taxon>Pseudomonadati</taxon>
        <taxon>Pseudomonadota</taxon>
        <taxon>Alphaproteobacteria</taxon>
        <taxon>Rhodospirillales</taxon>
        <taxon>Azospirillaceae</taxon>
        <taxon>Skermanella</taxon>
    </lineage>
</organism>
<proteinExistence type="predicted"/>
<geneLocation type="plasmid" evidence="1 2">
    <name>pTT6-4</name>
</geneLocation>
<sequence>MPTETRQLIFTNDEVIAAMTSHNRIAVEKLFVGTIVQCRLAPEPDVSLRLTIRHETTKNTYDLVFGPDAIEPALIRYCLELNIPLPRKAAKTLSASSGSIAMTILLETNS</sequence>
<evidence type="ECO:0000313" key="2">
    <source>
        <dbReference type="Proteomes" id="UP000595197"/>
    </source>
</evidence>
<keyword evidence="2" id="KW-1185">Reference proteome</keyword>
<dbReference type="Proteomes" id="UP000595197">
    <property type="component" value="Plasmid pTT6-4"/>
</dbReference>
<protein>
    <submittedName>
        <fullName evidence="1">Uncharacterized protein</fullName>
    </submittedName>
</protein>
<reference evidence="1" key="1">
    <citation type="submission" date="2021-02" db="EMBL/GenBank/DDBJ databases">
        <title>Skermanella TT6 skin isolate.</title>
        <authorList>
            <person name="Lee K."/>
            <person name="Ganzorig M."/>
        </authorList>
    </citation>
    <scope>NUCLEOTIDE SEQUENCE</scope>
    <source>
        <strain evidence="1">TT6</strain>
    </source>
</reference>
<gene>
    <name evidence="1" type="ORF">IGS68_34985</name>
</gene>